<keyword evidence="6 8" id="KW-0472">Membrane</keyword>
<comment type="subcellular location">
    <subcellularLocation>
        <location evidence="1">Cell membrane</location>
        <topology evidence="1">Multi-pass membrane protein</topology>
    </subcellularLocation>
    <subcellularLocation>
        <location evidence="7">Membrane</location>
        <topology evidence="7">Multi-pass membrane protein</topology>
    </subcellularLocation>
</comment>
<dbReference type="PANTHER" id="PTHR42682:SF3">
    <property type="entry name" value="FORMATE HYDROGENLYASE SUBUNIT 3-RELATED"/>
    <property type="match status" value="1"/>
</dbReference>
<reference evidence="10 11" key="1">
    <citation type="journal article" date="2011" name="Stand. Genomic Sci.">
        <title>Draft genome sequence of Caminibacter mediatlanticus strain TB-2, an epsilonproteobacterium isolated from a deep-sea hydrothermal vent.</title>
        <authorList>
            <person name="Giovannelli D."/>
            <person name="Ferriera S."/>
            <person name="Johnson J."/>
            <person name="Kravitz S."/>
            <person name="Perez-Rodriguez I."/>
            <person name="Ricci J."/>
            <person name="O'Brien C."/>
            <person name="Voordeckers J.W."/>
            <person name="Bini E."/>
            <person name="Vetriani C."/>
        </authorList>
    </citation>
    <scope>NUCLEOTIDE SEQUENCE [LARGE SCALE GENOMIC DNA]</scope>
    <source>
        <strain evidence="10 11">TB-2</strain>
    </source>
</reference>
<keyword evidence="4 8" id="KW-1133">Transmembrane helix</keyword>
<feature type="transmembrane region" description="Helical" evidence="8">
    <location>
        <begin position="410"/>
        <end position="437"/>
    </location>
</feature>
<evidence type="ECO:0000259" key="9">
    <source>
        <dbReference type="Pfam" id="PF00361"/>
    </source>
</evidence>
<proteinExistence type="predicted"/>
<organism evidence="10 11">
    <name type="scientific">Caminibacter mediatlanticus TB-2</name>
    <dbReference type="NCBI Taxonomy" id="391592"/>
    <lineage>
        <taxon>Bacteria</taxon>
        <taxon>Pseudomonadati</taxon>
        <taxon>Campylobacterota</taxon>
        <taxon>Epsilonproteobacteria</taxon>
        <taxon>Nautiliales</taxon>
        <taxon>Nautiliaceae</taxon>
        <taxon>Caminibacter</taxon>
    </lineage>
</organism>
<dbReference type="GO" id="GO:0005886">
    <property type="term" value="C:plasma membrane"/>
    <property type="evidence" value="ECO:0007669"/>
    <property type="project" value="UniProtKB-SubCell"/>
</dbReference>
<comment type="caution">
    <text evidence="10">The sequence shown here is derived from an EMBL/GenBank/DDBJ whole genome shotgun (WGS) entry which is preliminary data.</text>
</comment>
<feature type="transmembrane region" description="Helical" evidence="8">
    <location>
        <begin position="200"/>
        <end position="222"/>
    </location>
</feature>
<feature type="transmembrane region" description="Helical" evidence="8">
    <location>
        <begin position="24"/>
        <end position="46"/>
    </location>
</feature>
<dbReference type="RefSeq" id="WP_007473611.1">
    <property type="nucleotide sequence ID" value="NZ_ABCJ01000001.1"/>
</dbReference>
<keyword evidence="2" id="KW-1003">Cell membrane</keyword>
<feature type="transmembrane region" description="Helical" evidence="8">
    <location>
        <begin position="458"/>
        <end position="478"/>
    </location>
</feature>
<feature type="domain" description="NADH:quinone oxidoreductase/Mrp antiporter transmembrane" evidence="9">
    <location>
        <begin position="122"/>
        <end position="412"/>
    </location>
</feature>
<evidence type="ECO:0000256" key="1">
    <source>
        <dbReference type="ARBA" id="ARBA00004651"/>
    </source>
</evidence>
<feature type="transmembrane region" description="Helical" evidence="8">
    <location>
        <begin position="72"/>
        <end position="90"/>
    </location>
</feature>
<gene>
    <name evidence="10" type="ORF">CMTB2_03578</name>
</gene>
<evidence type="ECO:0000313" key="11">
    <source>
        <dbReference type="Proteomes" id="UP000003288"/>
    </source>
</evidence>
<accession>A0AAI9AJ80</accession>
<feature type="transmembrane region" description="Helical" evidence="8">
    <location>
        <begin position="329"/>
        <end position="350"/>
    </location>
</feature>
<evidence type="ECO:0000256" key="5">
    <source>
        <dbReference type="ARBA" id="ARBA00023002"/>
    </source>
</evidence>
<feature type="transmembrane region" description="Helical" evidence="8">
    <location>
        <begin position="370"/>
        <end position="390"/>
    </location>
</feature>
<sequence>MEVVYALFLLASITSLVLMKEKNFAGVVGFSMTALASIVGVFYFLVNLTSNSSIYVEGFIFNPHFELTPLRAFFSFVISFIALAASIYSISYSKEYNEKANAGVMAALFSGFILSMLLVISAANVFWFMVFWELMTIISYFLIVFNDDEKSLKATVIYMGIAHFGGAMILLAFLILSYYAGSMEFKDFYMANLTPTTATIVFLLAFFGFGSKAGVFPIHVWLPKAHPAAPSNVSALMSGVMIKVAIFGIIQFCLWLPVMPSWGIMITIFGAVSALMGVLYALTQHDYKALLAYHSVENIGIILLGIGVGVYGIATQNPLLASVGFLGGLYHVLNHATFKGLLFLSAGSVLHSTHTKDMEILGGLARKMPYTAFAFLIGSMAITALPPLNGFVSEWITYQSMLQAALGEGILYRFVYTLSIVSLALVGALAVMCFVKVYSVIFGGTPRNKKIFEKAKEAPITMIIGMYLLVLGCFAYGVGASSVVEHIMNVVGSFSGGYKAVVDGAIVSPLGSMISTPMIAIIMMSLLALPFILVVIIQNNLKAKVYVREADPWACGFKYSSRMQMTASPYTGALRKVMNWLYRADKKVIDQGYFKPVIYHNHPKDIWWSIFYEPFIKVTDYISSKAVKLQNGQTNLYVLYVLVALFVFVGISFIV</sequence>
<dbReference type="EMBL" id="ABCJ01000001">
    <property type="protein sequence ID" value="EDM24565.1"/>
    <property type="molecule type" value="Genomic_DNA"/>
</dbReference>
<dbReference type="GO" id="GO:0016491">
    <property type="term" value="F:oxidoreductase activity"/>
    <property type="evidence" value="ECO:0007669"/>
    <property type="project" value="UniProtKB-KW"/>
</dbReference>
<evidence type="ECO:0000256" key="2">
    <source>
        <dbReference type="ARBA" id="ARBA00022475"/>
    </source>
</evidence>
<evidence type="ECO:0000256" key="7">
    <source>
        <dbReference type="RuleBase" id="RU000320"/>
    </source>
</evidence>
<feature type="transmembrane region" description="Helical" evidence="8">
    <location>
        <begin position="102"/>
        <end position="120"/>
    </location>
</feature>
<feature type="transmembrane region" description="Helical" evidence="8">
    <location>
        <begin position="518"/>
        <end position="537"/>
    </location>
</feature>
<dbReference type="PRINTS" id="PR01434">
    <property type="entry name" value="NADHDHGNASE5"/>
</dbReference>
<feature type="transmembrane region" description="Helical" evidence="8">
    <location>
        <begin position="157"/>
        <end position="180"/>
    </location>
</feature>
<feature type="transmembrane region" description="Helical" evidence="8">
    <location>
        <begin position="264"/>
        <end position="283"/>
    </location>
</feature>
<feature type="transmembrane region" description="Helical" evidence="8">
    <location>
        <begin position="234"/>
        <end position="258"/>
    </location>
</feature>
<dbReference type="Pfam" id="PF00361">
    <property type="entry name" value="Proton_antipo_M"/>
    <property type="match status" value="1"/>
</dbReference>
<feature type="transmembrane region" description="Helical" evidence="8">
    <location>
        <begin position="295"/>
        <end position="314"/>
    </location>
</feature>
<keyword evidence="3 7" id="KW-0812">Transmembrane</keyword>
<dbReference type="Proteomes" id="UP000003288">
    <property type="component" value="Unassembled WGS sequence"/>
</dbReference>
<feature type="transmembrane region" description="Helical" evidence="8">
    <location>
        <begin position="126"/>
        <end position="145"/>
    </location>
</feature>
<evidence type="ECO:0000256" key="6">
    <source>
        <dbReference type="ARBA" id="ARBA00023136"/>
    </source>
</evidence>
<evidence type="ECO:0000256" key="3">
    <source>
        <dbReference type="ARBA" id="ARBA00022692"/>
    </source>
</evidence>
<feature type="transmembrane region" description="Helical" evidence="8">
    <location>
        <begin position="634"/>
        <end position="654"/>
    </location>
</feature>
<dbReference type="InterPro" id="IPR001750">
    <property type="entry name" value="ND/Mrp_TM"/>
</dbReference>
<evidence type="ECO:0000313" key="10">
    <source>
        <dbReference type="EMBL" id="EDM24565.1"/>
    </source>
</evidence>
<dbReference type="AlphaFoldDB" id="A0AAI9AJ80"/>
<protein>
    <submittedName>
        <fullName evidence="10">NADH dehydrogenase (Quinone)</fullName>
    </submittedName>
</protein>
<evidence type="ECO:0000256" key="8">
    <source>
        <dbReference type="SAM" id="Phobius"/>
    </source>
</evidence>
<evidence type="ECO:0000256" key="4">
    <source>
        <dbReference type="ARBA" id="ARBA00022989"/>
    </source>
</evidence>
<name>A0AAI9AJ80_9BACT</name>
<dbReference type="InterPro" id="IPR052175">
    <property type="entry name" value="ComplexI-like_HydComp"/>
</dbReference>
<keyword evidence="5" id="KW-0560">Oxidoreductase</keyword>
<dbReference type="PANTHER" id="PTHR42682">
    <property type="entry name" value="HYDROGENASE-4 COMPONENT F"/>
    <property type="match status" value="1"/>
</dbReference>